<keyword evidence="2" id="KW-1185">Reference proteome</keyword>
<name>A0A5B7JF07_PORTR</name>
<evidence type="ECO:0000313" key="2">
    <source>
        <dbReference type="Proteomes" id="UP000324222"/>
    </source>
</evidence>
<accession>A0A5B7JF07</accession>
<sequence>MCIYWFSVILFPCPTNLYDLEDHIGVRRTSDPQQLSLAALHLSLLSRVTVASLPHSHHTATHVRLQREGCVISFRLMQHLYSTDHLPPSTLSSHLCPPPSLPIAHSTGVRLPEFKSL</sequence>
<comment type="caution">
    <text evidence="1">The sequence shown here is derived from an EMBL/GenBank/DDBJ whole genome shotgun (WGS) entry which is preliminary data.</text>
</comment>
<protein>
    <submittedName>
        <fullName evidence="1">Uncharacterized protein</fullName>
    </submittedName>
</protein>
<evidence type="ECO:0000313" key="1">
    <source>
        <dbReference type="EMBL" id="MPC95350.1"/>
    </source>
</evidence>
<dbReference type="Proteomes" id="UP000324222">
    <property type="component" value="Unassembled WGS sequence"/>
</dbReference>
<dbReference type="AlphaFoldDB" id="A0A5B7JF07"/>
<reference evidence="1 2" key="1">
    <citation type="submission" date="2019-05" db="EMBL/GenBank/DDBJ databases">
        <title>Another draft genome of Portunus trituberculatus and its Hox gene families provides insights of decapod evolution.</title>
        <authorList>
            <person name="Jeong J.-H."/>
            <person name="Song I."/>
            <person name="Kim S."/>
            <person name="Choi T."/>
            <person name="Kim D."/>
            <person name="Ryu S."/>
            <person name="Kim W."/>
        </authorList>
    </citation>
    <scope>NUCLEOTIDE SEQUENCE [LARGE SCALE GENOMIC DNA]</scope>
    <source>
        <tissue evidence="1">Muscle</tissue>
    </source>
</reference>
<dbReference type="EMBL" id="VSRR010101894">
    <property type="protein sequence ID" value="MPC95350.1"/>
    <property type="molecule type" value="Genomic_DNA"/>
</dbReference>
<organism evidence="1 2">
    <name type="scientific">Portunus trituberculatus</name>
    <name type="common">Swimming crab</name>
    <name type="synonym">Neptunus trituberculatus</name>
    <dbReference type="NCBI Taxonomy" id="210409"/>
    <lineage>
        <taxon>Eukaryota</taxon>
        <taxon>Metazoa</taxon>
        <taxon>Ecdysozoa</taxon>
        <taxon>Arthropoda</taxon>
        <taxon>Crustacea</taxon>
        <taxon>Multicrustacea</taxon>
        <taxon>Malacostraca</taxon>
        <taxon>Eumalacostraca</taxon>
        <taxon>Eucarida</taxon>
        <taxon>Decapoda</taxon>
        <taxon>Pleocyemata</taxon>
        <taxon>Brachyura</taxon>
        <taxon>Eubrachyura</taxon>
        <taxon>Portunoidea</taxon>
        <taxon>Portunidae</taxon>
        <taxon>Portuninae</taxon>
        <taxon>Portunus</taxon>
    </lineage>
</organism>
<gene>
    <name evidence="1" type="ORF">E2C01_090557</name>
</gene>
<proteinExistence type="predicted"/>